<dbReference type="Proteomes" id="UP001610432">
    <property type="component" value="Unassembled WGS sequence"/>
</dbReference>
<dbReference type="PANTHER" id="PTHR24096">
    <property type="entry name" value="LONG-CHAIN-FATTY-ACID--COA LIGASE"/>
    <property type="match status" value="1"/>
</dbReference>
<dbReference type="GeneID" id="98140438"/>
<dbReference type="InterPro" id="IPR045851">
    <property type="entry name" value="AMP-bd_C_sf"/>
</dbReference>
<dbReference type="Pfam" id="PF00501">
    <property type="entry name" value="AMP-binding"/>
    <property type="match status" value="1"/>
</dbReference>
<keyword evidence="3" id="KW-1185">Reference proteome</keyword>
<dbReference type="Pfam" id="PF00975">
    <property type="entry name" value="Thioesterase"/>
    <property type="match status" value="1"/>
</dbReference>
<dbReference type="InterPro" id="IPR029058">
    <property type="entry name" value="AB_hydrolase_fold"/>
</dbReference>
<dbReference type="SUPFAM" id="SSF53474">
    <property type="entry name" value="alpha/beta-Hydrolases"/>
    <property type="match status" value="1"/>
</dbReference>
<dbReference type="RefSeq" id="XP_070884040.1">
    <property type="nucleotide sequence ID" value="XM_071025366.1"/>
</dbReference>
<comment type="caution">
    <text evidence="2">The sequence shown here is derived from an EMBL/GenBank/DDBJ whole genome shotgun (WGS) entry which is preliminary data.</text>
</comment>
<dbReference type="InterPro" id="IPR042099">
    <property type="entry name" value="ANL_N_sf"/>
</dbReference>
<evidence type="ECO:0000313" key="3">
    <source>
        <dbReference type="Proteomes" id="UP001610432"/>
    </source>
</evidence>
<dbReference type="Gene3D" id="3.30.300.30">
    <property type="match status" value="1"/>
</dbReference>
<proteinExistence type="predicted"/>
<dbReference type="SUPFAM" id="SSF56801">
    <property type="entry name" value="Acetyl-CoA synthetase-like"/>
    <property type="match status" value="1"/>
</dbReference>
<evidence type="ECO:0000313" key="2">
    <source>
        <dbReference type="EMBL" id="KAL2865061.1"/>
    </source>
</evidence>
<dbReference type="PROSITE" id="PS50075">
    <property type="entry name" value="CARRIER"/>
    <property type="match status" value="1"/>
</dbReference>
<dbReference type="EMBL" id="JBFXLQ010000035">
    <property type="protein sequence ID" value="KAL2865061.1"/>
    <property type="molecule type" value="Genomic_DNA"/>
</dbReference>
<dbReference type="SUPFAM" id="SSF47336">
    <property type="entry name" value="ACP-like"/>
    <property type="match status" value="1"/>
</dbReference>
<sequence length="936" mass="103464">MMLPTTDQHIATLLERAAATEAGIITYAGGDFLNAARLSYSQLRELAAQKAEALRCCPDFMPRRINLIHFHTQLESIIWFWASVLAGGVPCLSTPLANNNQARAAHFAHLYNLLLDPVVITTKDIKSREFSGNHLLQVVAVEDVENEVVGYFKPQSSNANGDMDDSTRSTGDVAALMLTSGSSGNAKAVCLTHGQIFAAMRGKLSVMPLPHGSALLNWIALDHVASLVEIHLCAMFVGLDQVHVPAADVIASPVLFLHLIAKHGVSRTFAPNFFLHKLANALASMPQDSLRDIDLSRLRYIASGGEPNRVDTCVRVHYHLSQLKAARNSIIIPGFGMTESCAGAIFNFNCPAADIRSDNEFTSLGTCMPGIEMRISTTHDGNGQEGALQIRGPVVFERYFNDPAATRDAFTSDNWFETGDLASIDENGNLSLLGRSKEQININGVKYLAIEIEAEIEQARIPGVTPSYVVCFAHRPPSSSTEEIMVVYQRSYDVGDTESRMKAMQSIIHTVVLFTGARPRILPVGPGRLDKSTLGKISRTKVRIAHEERQLQDEEDLNALEIQSYRAENFVEPRDDIERTLMCLLGDTFDSVDGMLSIDTCILAAGLTSVDLFRWKSAVQKAFDITDIPLATIITHTTIRSLASVIQQLRQATHHTSGGYNPVITLQRHGPETPLWLFHPGIGEVLVFLGLAQYFPDRPVYALRARGFNKGEKPFGSLTEVLATYYAAVRHHQPHGPYALGGYSYGSMLAFELAKILEANGETVQFLGSFNLPPHIKDRMRTLDWTAGVLHIAHFCGIITEKHSEELADELRTLTPSHQVSSVLKESDPVRCAELSLTPSSLLTWTEVAWSLQKIGWEYEPTGTVAHMDIFYCQPLKVVARTREEYREEKLSRWVDFAEGDVRFHEVGGEHYTMLGPEHVARFQRTLKDALAARGL</sequence>
<protein>
    <submittedName>
        <fullName evidence="2">Polyketide synthase PksJ</fullName>
    </submittedName>
</protein>
<dbReference type="PANTHER" id="PTHR24096:SF267">
    <property type="entry name" value="MALONATE--COA LIGASE ACSF3, MITOCHONDRIAL"/>
    <property type="match status" value="1"/>
</dbReference>
<dbReference type="InterPro" id="IPR020845">
    <property type="entry name" value="AMP-binding_CS"/>
</dbReference>
<reference evidence="2 3" key="1">
    <citation type="submission" date="2024-07" db="EMBL/GenBank/DDBJ databases">
        <title>Section-level genome sequencing and comparative genomics of Aspergillus sections Usti and Cavernicolus.</title>
        <authorList>
            <consortium name="Lawrence Berkeley National Laboratory"/>
            <person name="Nybo J.L."/>
            <person name="Vesth T.C."/>
            <person name="Theobald S."/>
            <person name="Frisvad J.C."/>
            <person name="Larsen T.O."/>
            <person name="Kjaerboelling I."/>
            <person name="Rothschild-Mancinelli K."/>
            <person name="Lyhne E.K."/>
            <person name="Kogle M.E."/>
            <person name="Barry K."/>
            <person name="Clum A."/>
            <person name="Na H."/>
            <person name="Ledsgaard L."/>
            <person name="Lin J."/>
            <person name="Lipzen A."/>
            <person name="Kuo A."/>
            <person name="Riley R."/>
            <person name="Mondo S."/>
            <person name="Labutti K."/>
            <person name="Haridas S."/>
            <person name="Pangalinan J."/>
            <person name="Salamov A.A."/>
            <person name="Simmons B.A."/>
            <person name="Magnuson J.K."/>
            <person name="Chen J."/>
            <person name="Drula E."/>
            <person name="Henrissat B."/>
            <person name="Wiebenga A."/>
            <person name="Lubbers R.J."/>
            <person name="Gomes A.C."/>
            <person name="Macurrencykelacurrency M.R."/>
            <person name="Stajich J."/>
            <person name="Grigoriev I.V."/>
            <person name="Mortensen U.H."/>
            <person name="De Vries R.P."/>
            <person name="Baker S.E."/>
            <person name="Andersen M.R."/>
        </authorList>
    </citation>
    <scope>NUCLEOTIDE SEQUENCE [LARGE SCALE GENOMIC DNA]</scope>
    <source>
        <strain evidence="2 3">CBS 449.75</strain>
    </source>
</reference>
<evidence type="ECO:0000259" key="1">
    <source>
        <dbReference type="PROSITE" id="PS50075"/>
    </source>
</evidence>
<dbReference type="InterPro" id="IPR000873">
    <property type="entry name" value="AMP-dep_synth/lig_dom"/>
</dbReference>
<feature type="domain" description="Carrier" evidence="1">
    <location>
        <begin position="572"/>
        <end position="650"/>
    </location>
</feature>
<dbReference type="InterPro" id="IPR001031">
    <property type="entry name" value="Thioesterase"/>
</dbReference>
<dbReference type="Gene3D" id="1.10.1200.10">
    <property type="entry name" value="ACP-like"/>
    <property type="match status" value="1"/>
</dbReference>
<dbReference type="Gene3D" id="3.40.50.1820">
    <property type="entry name" value="alpha/beta hydrolase"/>
    <property type="match status" value="1"/>
</dbReference>
<dbReference type="InterPro" id="IPR009081">
    <property type="entry name" value="PP-bd_ACP"/>
</dbReference>
<organism evidence="2 3">
    <name type="scientific">Aspergillus lucknowensis</name>
    <dbReference type="NCBI Taxonomy" id="176173"/>
    <lineage>
        <taxon>Eukaryota</taxon>
        <taxon>Fungi</taxon>
        <taxon>Dikarya</taxon>
        <taxon>Ascomycota</taxon>
        <taxon>Pezizomycotina</taxon>
        <taxon>Eurotiomycetes</taxon>
        <taxon>Eurotiomycetidae</taxon>
        <taxon>Eurotiales</taxon>
        <taxon>Aspergillaceae</taxon>
        <taxon>Aspergillus</taxon>
        <taxon>Aspergillus subgen. Nidulantes</taxon>
    </lineage>
</organism>
<dbReference type="InterPro" id="IPR036736">
    <property type="entry name" value="ACP-like_sf"/>
</dbReference>
<dbReference type="Gene3D" id="3.40.50.12780">
    <property type="entry name" value="N-terminal domain of ligase-like"/>
    <property type="match status" value="1"/>
</dbReference>
<dbReference type="PROSITE" id="PS00455">
    <property type="entry name" value="AMP_BINDING"/>
    <property type="match status" value="1"/>
</dbReference>
<accession>A0ABR4LKR4</accession>
<name>A0ABR4LKR4_9EURO</name>
<gene>
    <name evidence="2" type="ORF">BJX67DRAFT_192651</name>
</gene>